<comment type="caution">
    <text evidence="2">The sequence shown here is derived from an EMBL/GenBank/DDBJ whole genome shotgun (WGS) entry which is preliminary data.</text>
</comment>
<feature type="domain" description="Reverse transcriptase Ty1/copia-type" evidence="1">
    <location>
        <begin position="5"/>
        <end position="67"/>
    </location>
</feature>
<dbReference type="InterPro" id="IPR043502">
    <property type="entry name" value="DNA/RNA_pol_sf"/>
</dbReference>
<dbReference type="PANTHER" id="PTHR11439:SF465">
    <property type="entry name" value="REVERSE TRANSCRIPTASE TY1_COPIA-TYPE DOMAIN-CONTAINING PROTEIN"/>
    <property type="match status" value="1"/>
</dbReference>
<evidence type="ECO:0000259" key="1">
    <source>
        <dbReference type="Pfam" id="PF07727"/>
    </source>
</evidence>
<dbReference type="AlphaFoldDB" id="A0AAW2UG76"/>
<name>A0AAW2UG76_9LAMI</name>
<evidence type="ECO:0000313" key="2">
    <source>
        <dbReference type="EMBL" id="KAL0416376.1"/>
    </source>
</evidence>
<gene>
    <name evidence="2" type="ORF">Slati_3469500</name>
</gene>
<dbReference type="EMBL" id="JACGWN010000012">
    <property type="protein sequence ID" value="KAL0416376.1"/>
    <property type="molecule type" value="Genomic_DNA"/>
</dbReference>
<reference evidence="2" key="1">
    <citation type="submission" date="2020-06" db="EMBL/GenBank/DDBJ databases">
        <authorList>
            <person name="Li T."/>
            <person name="Hu X."/>
            <person name="Zhang T."/>
            <person name="Song X."/>
            <person name="Zhang H."/>
            <person name="Dai N."/>
            <person name="Sheng W."/>
            <person name="Hou X."/>
            <person name="Wei L."/>
        </authorList>
    </citation>
    <scope>NUCLEOTIDE SEQUENCE</scope>
    <source>
        <strain evidence="2">KEN1</strain>
        <tissue evidence="2">Leaf</tissue>
    </source>
</reference>
<sequence length="293" mass="32496">MSEATLQGVKHYLDGLFTIKDLGHAKYFLGLELARLAHGLHVMQHKYLQDILQDASMLDAKSASTPFPSGLKLTLDEGSLLPLPDRLQFTGIVPPQNTLSLSAFSDASWASCPDSRCSITGFCVFLGSSLVSWKTKKQARVSRSSAKAKYRALASTVCELLWISYLLREFPISVTQPISFWCDNKAALHITTNPVFHEHTKHLDIDRHLVRDHFKCGYIAPTHVRGPDQPADIFTKALPVPSFVRLLSKLGFGFHPPALGGAIEICSCDTSYETEHEKDDDHYLISVSIFPSV</sequence>
<organism evidence="2">
    <name type="scientific">Sesamum latifolium</name>
    <dbReference type="NCBI Taxonomy" id="2727402"/>
    <lineage>
        <taxon>Eukaryota</taxon>
        <taxon>Viridiplantae</taxon>
        <taxon>Streptophyta</taxon>
        <taxon>Embryophyta</taxon>
        <taxon>Tracheophyta</taxon>
        <taxon>Spermatophyta</taxon>
        <taxon>Magnoliopsida</taxon>
        <taxon>eudicotyledons</taxon>
        <taxon>Gunneridae</taxon>
        <taxon>Pentapetalae</taxon>
        <taxon>asterids</taxon>
        <taxon>lamiids</taxon>
        <taxon>Lamiales</taxon>
        <taxon>Pedaliaceae</taxon>
        <taxon>Sesamum</taxon>
    </lineage>
</organism>
<dbReference type="Pfam" id="PF07727">
    <property type="entry name" value="RVT_2"/>
    <property type="match status" value="1"/>
</dbReference>
<dbReference type="PANTHER" id="PTHR11439">
    <property type="entry name" value="GAG-POL-RELATED RETROTRANSPOSON"/>
    <property type="match status" value="1"/>
</dbReference>
<proteinExistence type="predicted"/>
<reference evidence="2" key="2">
    <citation type="journal article" date="2024" name="Plant">
        <title>Genomic evolution and insights into agronomic trait innovations of Sesamum species.</title>
        <authorList>
            <person name="Miao H."/>
            <person name="Wang L."/>
            <person name="Qu L."/>
            <person name="Liu H."/>
            <person name="Sun Y."/>
            <person name="Le M."/>
            <person name="Wang Q."/>
            <person name="Wei S."/>
            <person name="Zheng Y."/>
            <person name="Lin W."/>
            <person name="Duan Y."/>
            <person name="Cao H."/>
            <person name="Xiong S."/>
            <person name="Wang X."/>
            <person name="Wei L."/>
            <person name="Li C."/>
            <person name="Ma Q."/>
            <person name="Ju M."/>
            <person name="Zhao R."/>
            <person name="Li G."/>
            <person name="Mu C."/>
            <person name="Tian Q."/>
            <person name="Mei H."/>
            <person name="Zhang T."/>
            <person name="Gao T."/>
            <person name="Zhang H."/>
        </authorList>
    </citation>
    <scope>NUCLEOTIDE SEQUENCE</scope>
    <source>
        <strain evidence="2">KEN1</strain>
    </source>
</reference>
<accession>A0AAW2UG76</accession>
<dbReference type="SUPFAM" id="SSF56672">
    <property type="entry name" value="DNA/RNA polymerases"/>
    <property type="match status" value="1"/>
</dbReference>
<protein>
    <submittedName>
        <fullName evidence="2">Retrovirus-related Pol polyprotein from transposon RE2</fullName>
    </submittedName>
</protein>
<dbReference type="CDD" id="cd09272">
    <property type="entry name" value="RNase_HI_RT_Ty1"/>
    <property type="match status" value="1"/>
</dbReference>
<dbReference type="InterPro" id="IPR013103">
    <property type="entry name" value="RVT_2"/>
</dbReference>